<feature type="region of interest" description="Disordered" evidence="1">
    <location>
        <begin position="693"/>
        <end position="721"/>
    </location>
</feature>
<gene>
    <name evidence="2" type="ORF">EGW08_009359</name>
</gene>
<feature type="region of interest" description="Disordered" evidence="1">
    <location>
        <begin position="232"/>
        <end position="294"/>
    </location>
</feature>
<feature type="compositionally biased region" description="Basic and acidic residues" evidence="1">
    <location>
        <begin position="236"/>
        <end position="245"/>
    </location>
</feature>
<feature type="compositionally biased region" description="Basic and acidic residues" evidence="1">
    <location>
        <begin position="699"/>
        <end position="721"/>
    </location>
</feature>
<feature type="region of interest" description="Disordered" evidence="1">
    <location>
        <begin position="1"/>
        <end position="27"/>
    </location>
</feature>
<feature type="non-terminal residue" evidence="2">
    <location>
        <position position="721"/>
    </location>
</feature>
<sequence>WRKNEHLKNKSLERSGSKSKTKRSRSPTWPYFLQPTYASRLGSPPPVKYTADYFGADLNNSNTNNGISFKIVVFTVRDSMAPVWELCSDSAFLNDSALHSIRSVERRNDRCIDAISSGVYPRLSDQENLKRRLVSGGAGYQNWSSVRQNIARGDTSIKQNVRTDHSSSSSKCILTGDTKEYAISKRNMNFHNKNKRQYNTKTRAEAENIKIINSKIKQSLQKFHKLHHHQNPYDHQICDNQDRSRNGHHLHSHPSYYDDPQKVSQRREKCVESNHLRHRGRKSHPRNQGGRRGVTWQDTAHEFGGNQSLNKGYFQDDGVSDMSNNWFFDWLRSKKEDPIKEEERFYGGLQSIRRSRIDPEKEKLALDMRFRDATSPYSAFPPPPPMRPGQIAGEDAFYNPVEPHHDDDHSADVNILGVSTNDGITGRRLIAHQPLPYGSFKTISMLLESPKLASQTKDLSVFVTAHDMPPLATRLQPYVPFDTAQPTLTKVEPRVKTVGEEEEPTARLPPVQFRPQVGEVKGPSPKPFHHQGIAWPLAFASQPPYACPGHEAVGVQQPVGVLQTGLVPNRPLKARAWELDTEIPAWISPLYKPYGIGGPSGRHGPLAEPKLMENDSRWDDVLRQAEAIGALDIPGVITDAGRLNLTGLCGGYIQLKKEEDARLARQQRWTCKPCTAVHNWFKKVKTKLGIKATATSEVTAKKETDEKREDGVGEKKEEGGN</sequence>
<dbReference type="OrthoDB" id="6158204at2759"/>
<dbReference type="EMBL" id="RQTK01000267">
    <property type="protein sequence ID" value="RUS82894.1"/>
    <property type="molecule type" value="Genomic_DNA"/>
</dbReference>
<name>A0A3S0ZN43_ELYCH</name>
<evidence type="ECO:0000313" key="2">
    <source>
        <dbReference type="EMBL" id="RUS82894.1"/>
    </source>
</evidence>
<organism evidence="2 3">
    <name type="scientific">Elysia chlorotica</name>
    <name type="common">Eastern emerald elysia</name>
    <name type="synonym">Sea slug</name>
    <dbReference type="NCBI Taxonomy" id="188477"/>
    <lineage>
        <taxon>Eukaryota</taxon>
        <taxon>Metazoa</taxon>
        <taxon>Spiralia</taxon>
        <taxon>Lophotrochozoa</taxon>
        <taxon>Mollusca</taxon>
        <taxon>Gastropoda</taxon>
        <taxon>Heterobranchia</taxon>
        <taxon>Euthyneura</taxon>
        <taxon>Panpulmonata</taxon>
        <taxon>Sacoglossa</taxon>
        <taxon>Placobranchoidea</taxon>
        <taxon>Plakobranchidae</taxon>
        <taxon>Elysia</taxon>
    </lineage>
</organism>
<protein>
    <submittedName>
        <fullName evidence="2">Uncharacterized protein</fullName>
    </submittedName>
</protein>
<dbReference type="AlphaFoldDB" id="A0A3S0ZN43"/>
<proteinExistence type="predicted"/>
<feature type="compositionally biased region" description="Basic residues" evidence="1">
    <location>
        <begin position="276"/>
        <end position="285"/>
    </location>
</feature>
<evidence type="ECO:0000256" key="1">
    <source>
        <dbReference type="SAM" id="MobiDB-lite"/>
    </source>
</evidence>
<feature type="non-terminal residue" evidence="2">
    <location>
        <position position="1"/>
    </location>
</feature>
<feature type="compositionally biased region" description="Basic and acidic residues" evidence="1">
    <location>
        <begin position="1"/>
        <end position="16"/>
    </location>
</feature>
<reference evidence="2 3" key="1">
    <citation type="submission" date="2019-01" db="EMBL/GenBank/DDBJ databases">
        <title>A draft genome assembly of the solar-powered sea slug Elysia chlorotica.</title>
        <authorList>
            <person name="Cai H."/>
            <person name="Li Q."/>
            <person name="Fang X."/>
            <person name="Li J."/>
            <person name="Curtis N.E."/>
            <person name="Altenburger A."/>
            <person name="Shibata T."/>
            <person name="Feng M."/>
            <person name="Maeda T."/>
            <person name="Schwartz J.A."/>
            <person name="Shigenobu S."/>
            <person name="Lundholm N."/>
            <person name="Nishiyama T."/>
            <person name="Yang H."/>
            <person name="Hasebe M."/>
            <person name="Li S."/>
            <person name="Pierce S.K."/>
            <person name="Wang J."/>
        </authorList>
    </citation>
    <scope>NUCLEOTIDE SEQUENCE [LARGE SCALE GENOMIC DNA]</scope>
    <source>
        <strain evidence="2">EC2010</strain>
        <tissue evidence="2">Whole organism of an adult</tissue>
    </source>
</reference>
<keyword evidence="3" id="KW-1185">Reference proteome</keyword>
<feature type="compositionally biased region" description="Basic and acidic residues" evidence="1">
    <location>
        <begin position="259"/>
        <end position="275"/>
    </location>
</feature>
<dbReference type="Proteomes" id="UP000271974">
    <property type="component" value="Unassembled WGS sequence"/>
</dbReference>
<comment type="caution">
    <text evidence="2">The sequence shown here is derived from an EMBL/GenBank/DDBJ whole genome shotgun (WGS) entry which is preliminary data.</text>
</comment>
<accession>A0A3S0ZN43</accession>
<evidence type="ECO:0000313" key="3">
    <source>
        <dbReference type="Proteomes" id="UP000271974"/>
    </source>
</evidence>